<dbReference type="STRING" id="1938817.SAMN06296008_105138"/>
<evidence type="ECO:0000313" key="7">
    <source>
        <dbReference type="Proteomes" id="UP000192708"/>
    </source>
</evidence>
<dbReference type="PANTHER" id="PTHR30483:SF6">
    <property type="entry name" value="PERIPLASMIC BINDING PROTEIN OF ABC TRANSPORTER FOR NATURAL AMINO ACIDS"/>
    <property type="match status" value="1"/>
</dbReference>
<evidence type="ECO:0000256" key="2">
    <source>
        <dbReference type="ARBA" id="ARBA00022448"/>
    </source>
</evidence>
<keyword evidence="2" id="KW-0813">Transport</keyword>
<comment type="similarity">
    <text evidence="1">Belongs to the leucine-binding protein family.</text>
</comment>
<keyword evidence="7" id="KW-1185">Reference proteome</keyword>
<dbReference type="GO" id="GO:0006865">
    <property type="term" value="P:amino acid transport"/>
    <property type="evidence" value="ECO:0007669"/>
    <property type="project" value="UniProtKB-KW"/>
</dbReference>
<dbReference type="InterPro" id="IPR051010">
    <property type="entry name" value="BCAA_transport"/>
</dbReference>
<dbReference type="RefSeq" id="WP_084283293.1">
    <property type="nucleotide sequence ID" value="NZ_FWXJ01000005.1"/>
</dbReference>
<name>A0A1W1ZHI9_9BURK</name>
<dbReference type="PRINTS" id="PR00337">
    <property type="entry name" value="LEUILEVALBP"/>
</dbReference>
<dbReference type="Gene3D" id="3.40.50.2300">
    <property type="match status" value="2"/>
</dbReference>
<dbReference type="InterPro" id="IPR028081">
    <property type="entry name" value="Leu-bd"/>
</dbReference>
<proteinExistence type="inferred from homology"/>
<evidence type="ECO:0000256" key="1">
    <source>
        <dbReference type="ARBA" id="ARBA00010062"/>
    </source>
</evidence>
<dbReference type="InterPro" id="IPR028082">
    <property type="entry name" value="Peripla_BP_I"/>
</dbReference>
<dbReference type="SUPFAM" id="SSF53822">
    <property type="entry name" value="Periplasmic binding protein-like I"/>
    <property type="match status" value="1"/>
</dbReference>
<dbReference type="PANTHER" id="PTHR30483">
    <property type="entry name" value="LEUCINE-SPECIFIC-BINDING PROTEIN"/>
    <property type="match status" value="1"/>
</dbReference>
<reference evidence="6 7" key="1">
    <citation type="submission" date="2017-04" db="EMBL/GenBank/DDBJ databases">
        <authorList>
            <person name="Afonso C.L."/>
            <person name="Miller P.J."/>
            <person name="Scott M.A."/>
            <person name="Spackman E."/>
            <person name="Goraichik I."/>
            <person name="Dimitrov K.M."/>
            <person name="Suarez D.L."/>
            <person name="Swayne D.E."/>
        </authorList>
    </citation>
    <scope>NUCLEOTIDE SEQUENCE [LARGE SCALE GENOMIC DNA]</scope>
    <source>
        <strain evidence="6 7">VK13</strain>
    </source>
</reference>
<dbReference type="AlphaFoldDB" id="A0A1W1ZHI9"/>
<dbReference type="EMBL" id="FWXJ01000005">
    <property type="protein sequence ID" value="SMC47834.1"/>
    <property type="molecule type" value="Genomic_DNA"/>
</dbReference>
<keyword evidence="4" id="KW-0029">Amino-acid transport</keyword>
<evidence type="ECO:0000259" key="5">
    <source>
        <dbReference type="Pfam" id="PF13458"/>
    </source>
</evidence>
<dbReference type="CDD" id="cd06338">
    <property type="entry name" value="PBP1_ABC_ligand_binding-like"/>
    <property type="match status" value="1"/>
</dbReference>
<sequence length="422" mass="45879">MLHGNFRRSILIASLAIMGTVGLGSISAQEKPPIRIGFGMAETGPMAANGKAAKLAMEIWREDTNAKGGLLGRKVEFVTYDDQTNPSLVPGIYTKLIESDKVDLVVSGYGTNLIAPAMPTIMQRNLTFVSLFGTAVNQKFNYPRYFQVMPNGEDPAVGLTYGFFEAAMQAQPKPLTVALVGGDAEYPALALEGARINAKKMGLKIVYDKTYPPNTTDYAPVIRAIQATNPDIVFVASYPPDTVGMIRAANEVGLKTKVFGGGMIGLGFAAVKKQLGPLLNGVLGFELYVPEPTIKFPGVEGFLKKYQGRAEKEGVDPLGFYLPPYGYAMMEVLGTAIEKVGSLDQGKMAEYMHKNTFKTVVGDITFADNGEWKVGRPLYVQYKGVTGNDIDQFRKPGKAPIMFPKDLKSGELRTPYEEARKQ</sequence>
<dbReference type="Pfam" id="PF13458">
    <property type="entry name" value="Peripla_BP_6"/>
    <property type="match status" value="1"/>
</dbReference>
<feature type="domain" description="Leucine-binding protein" evidence="5">
    <location>
        <begin position="33"/>
        <end position="370"/>
    </location>
</feature>
<gene>
    <name evidence="6" type="ORF">SAMN06296008_105138</name>
</gene>
<evidence type="ECO:0000256" key="4">
    <source>
        <dbReference type="ARBA" id="ARBA00022970"/>
    </source>
</evidence>
<protein>
    <submittedName>
        <fullName evidence="6">Amino acid/amide ABC transporter substrate-binding protein, HAAT family</fullName>
    </submittedName>
</protein>
<dbReference type="InterPro" id="IPR000709">
    <property type="entry name" value="Leu_Ile_Val-bd"/>
</dbReference>
<dbReference type="Proteomes" id="UP000192708">
    <property type="component" value="Unassembled WGS sequence"/>
</dbReference>
<evidence type="ECO:0000256" key="3">
    <source>
        <dbReference type="ARBA" id="ARBA00022729"/>
    </source>
</evidence>
<keyword evidence="3" id="KW-0732">Signal</keyword>
<accession>A0A1W1ZHI9</accession>
<evidence type="ECO:0000313" key="6">
    <source>
        <dbReference type="EMBL" id="SMC47834.1"/>
    </source>
</evidence>
<organism evidence="6 7">
    <name type="scientific">Polynucleobacter kasalickyi</name>
    <dbReference type="NCBI Taxonomy" id="1938817"/>
    <lineage>
        <taxon>Bacteria</taxon>
        <taxon>Pseudomonadati</taxon>
        <taxon>Pseudomonadota</taxon>
        <taxon>Betaproteobacteria</taxon>
        <taxon>Burkholderiales</taxon>
        <taxon>Burkholderiaceae</taxon>
        <taxon>Polynucleobacter</taxon>
    </lineage>
</organism>